<evidence type="ECO:0000256" key="7">
    <source>
        <dbReference type="ARBA" id="ARBA00023180"/>
    </source>
</evidence>
<evidence type="ECO:0000256" key="9">
    <source>
        <dbReference type="ARBA" id="ARBA00035011"/>
    </source>
</evidence>
<dbReference type="PANTHER" id="PTHR33021">
    <property type="entry name" value="BLUE COPPER PROTEIN"/>
    <property type="match status" value="1"/>
</dbReference>
<evidence type="ECO:0000256" key="8">
    <source>
        <dbReference type="ARBA" id="ARBA00023288"/>
    </source>
</evidence>
<dbReference type="InterPro" id="IPR003245">
    <property type="entry name" value="Phytocyanin_dom"/>
</dbReference>
<evidence type="ECO:0000313" key="13">
    <source>
        <dbReference type="Proteomes" id="UP001174677"/>
    </source>
</evidence>
<dbReference type="InterPro" id="IPR041846">
    <property type="entry name" value="ENL_dom"/>
</dbReference>
<keyword evidence="6" id="KW-1015">Disulfide bond</keyword>
<keyword evidence="4 10" id="KW-0732">Signal</keyword>
<dbReference type="CDD" id="cd11019">
    <property type="entry name" value="OsENODL1_like"/>
    <property type="match status" value="1"/>
</dbReference>
<dbReference type="Pfam" id="PF02298">
    <property type="entry name" value="Cu_bind_like"/>
    <property type="match status" value="1"/>
</dbReference>
<reference evidence="12" key="1">
    <citation type="journal article" date="2023" name="Plant Biotechnol. J.">
        <title>Chromosome-level wild Hevea brasiliensis genome provides new tools for genomic-assisted breeding and valuable loci to elevate rubber yield.</title>
        <authorList>
            <person name="Cheng H."/>
            <person name="Song X."/>
            <person name="Hu Y."/>
            <person name="Wu T."/>
            <person name="Yang Q."/>
            <person name="An Z."/>
            <person name="Feng S."/>
            <person name="Deng Z."/>
            <person name="Wu W."/>
            <person name="Zeng X."/>
            <person name="Tu M."/>
            <person name="Wang X."/>
            <person name="Huang H."/>
        </authorList>
    </citation>
    <scope>NUCLEOTIDE SEQUENCE</scope>
    <source>
        <strain evidence="12">MT/VB/25A 57/8</strain>
    </source>
</reference>
<gene>
    <name evidence="12" type="ORF">P3X46_022688</name>
</gene>
<keyword evidence="8" id="KW-0449">Lipoprotein</keyword>
<evidence type="ECO:0000256" key="10">
    <source>
        <dbReference type="SAM" id="SignalP"/>
    </source>
</evidence>
<evidence type="ECO:0000256" key="3">
    <source>
        <dbReference type="ARBA" id="ARBA00022622"/>
    </source>
</evidence>
<feature type="chain" id="PRO_5047481398" description="Phytocyanin domain-containing protein" evidence="10">
    <location>
        <begin position="26"/>
        <end position="133"/>
    </location>
</feature>
<dbReference type="Proteomes" id="UP001174677">
    <property type="component" value="Chromosome 13"/>
</dbReference>
<name>A0ABQ9L8J7_HEVBR</name>
<evidence type="ECO:0000256" key="4">
    <source>
        <dbReference type="ARBA" id="ARBA00022729"/>
    </source>
</evidence>
<sequence length="133" mass="14849">MAFGLRILAPSLPLMLALCISLSQAKIEILVGGKQIVWEIPPSNNTLNLWAERTRFKVGDVLVWKYDLNAESVLQVTEKGYDRCNTSNPIKQHKDGFTKMELEHSGPFSFISGTQGHCEKGLKLIVVVHSEAR</sequence>
<dbReference type="EMBL" id="JARPOI010000013">
    <property type="protein sequence ID" value="KAJ9162960.1"/>
    <property type="molecule type" value="Genomic_DNA"/>
</dbReference>
<feature type="domain" description="Phytocyanin" evidence="11">
    <location>
        <begin position="27"/>
        <end position="130"/>
    </location>
</feature>
<comment type="similarity">
    <text evidence="9">Belongs to the early nodulin-like (ENODL) family.</text>
</comment>
<comment type="caution">
    <text evidence="12">The sequence shown here is derived from an EMBL/GenBank/DDBJ whole genome shotgun (WGS) entry which is preliminary data.</text>
</comment>
<keyword evidence="2" id="KW-1003">Cell membrane</keyword>
<organism evidence="12 13">
    <name type="scientific">Hevea brasiliensis</name>
    <name type="common">Para rubber tree</name>
    <name type="synonym">Siphonia brasiliensis</name>
    <dbReference type="NCBI Taxonomy" id="3981"/>
    <lineage>
        <taxon>Eukaryota</taxon>
        <taxon>Viridiplantae</taxon>
        <taxon>Streptophyta</taxon>
        <taxon>Embryophyta</taxon>
        <taxon>Tracheophyta</taxon>
        <taxon>Spermatophyta</taxon>
        <taxon>Magnoliopsida</taxon>
        <taxon>eudicotyledons</taxon>
        <taxon>Gunneridae</taxon>
        <taxon>Pentapetalae</taxon>
        <taxon>rosids</taxon>
        <taxon>fabids</taxon>
        <taxon>Malpighiales</taxon>
        <taxon>Euphorbiaceae</taxon>
        <taxon>Crotonoideae</taxon>
        <taxon>Micrandreae</taxon>
        <taxon>Hevea</taxon>
    </lineage>
</organism>
<keyword evidence="3" id="KW-0336">GPI-anchor</keyword>
<dbReference type="Gene3D" id="2.60.40.420">
    <property type="entry name" value="Cupredoxins - blue copper proteins"/>
    <property type="match status" value="1"/>
</dbReference>
<accession>A0ABQ9L8J7</accession>
<comment type="subcellular location">
    <subcellularLocation>
        <location evidence="1">Cell membrane</location>
        <topology evidence="1">Lipid-anchor</topology>
        <topology evidence="1">GPI-anchor</topology>
    </subcellularLocation>
</comment>
<keyword evidence="7" id="KW-0325">Glycoprotein</keyword>
<dbReference type="InterPro" id="IPR008972">
    <property type="entry name" value="Cupredoxin"/>
</dbReference>
<evidence type="ECO:0000256" key="5">
    <source>
        <dbReference type="ARBA" id="ARBA00023136"/>
    </source>
</evidence>
<evidence type="ECO:0000313" key="12">
    <source>
        <dbReference type="EMBL" id="KAJ9162960.1"/>
    </source>
</evidence>
<dbReference type="PROSITE" id="PS51485">
    <property type="entry name" value="PHYTOCYANIN"/>
    <property type="match status" value="1"/>
</dbReference>
<dbReference type="InterPro" id="IPR039391">
    <property type="entry name" value="Phytocyanin-like"/>
</dbReference>
<protein>
    <recommendedName>
        <fullName evidence="11">Phytocyanin domain-containing protein</fullName>
    </recommendedName>
</protein>
<proteinExistence type="inferred from homology"/>
<feature type="signal peptide" evidence="10">
    <location>
        <begin position="1"/>
        <end position="25"/>
    </location>
</feature>
<evidence type="ECO:0000256" key="2">
    <source>
        <dbReference type="ARBA" id="ARBA00022475"/>
    </source>
</evidence>
<evidence type="ECO:0000259" key="11">
    <source>
        <dbReference type="PROSITE" id="PS51485"/>
    </source>
</evidence>
<keyword evidence="13" id="KW-1185">Reference proteome</keyword>
<evidence type="ECO:0000256" key="6">
    <source>
        <dbReference type="ARBA" id="ARBA00023157"/>
    </source>
</evidence>
<dbReference type="SUPFAM" id="SSF49503">
    <property type="entry name" value="Cupredoxins"/>
    <property type="match status" value="1"/>
</dbReference>
<dbReference type="PANTHER" id="PTHR33021:SF197">
    <property type="entry name" value="EARLY NODULIN-LIKE PROTEIN 13"/>
    <property type="match status" value="1"/>
</dbReference>
<evidence type="ECO:0000256" key="1">
    <source>
        <dbReference type="ARBA" id="ARBA00004609"/>
    </source>
</evidence>
<keyword evidence="5" id="KW-0472">Membrane</keyword>